<dbReference type="Pfam" id="PF02511">
    <property type="entry name" value="Thy1"/>
    <property type="match status" value="1"/>
</dbReference>
<proteinExistence type="predicted"/>
<sequence length="303" mass="35197">MIKAIIIADSVSAHTGQRITTFELEYNRFIHSELMTHRQFSRNAASSRAIPIDKMIELVENNTAYPIHWGENQSGMQAKDEEVDITRAKEYWLQARNNAVYVAKCMRTLGLHKQIVNRILEPFQMMKTLVTATNFDNFFNLRCHKDAQPEIKHLADLMYQAMQESTPEVLRAYEWHTPYIKHKRTSDGELHYIADNMLIPVNAAIQISCSCAAQVSYRKNDTSIEKALAIYDKLVNSEPVHASAFEHCATPIDPSGENDEFEGITHWHSYRNKYTFYSGNFTNWVQYRQLIPNHDCKKYKEQQ</sequence>
<gene>
    <name evidence="1" type="ORF">AAX06_06215</name>
</gene>
<dbReference type="GO" id="GO:0050797">
    <property type="term" value="F:thymidylate synthase (FAD) activity"/>
    <property type="evidence" value="ECO:0007669"/>
    <property type="project" value="InterPro"/>
</dbReference>
<organism evidence="1 2">
    <name type="scientific">Moraxella bovoculi</name>
    <dbReference type="NCBI Taxonomy" id="386891"/>
    <lineage>
        <taxon>Bacteria</taxon>
        <taxon>Pseudomonadati</taxon>
        <taxon>Pseudomonadota</taxon>
        <taxon>Gammaproteobacteria</taxon>
        <taxon>Moraxellales</taxon>
        <taxon>Moraxellaceae</taxon>
        <taxon>Moraxella</taxon>
    </lineage>
</organism>
<accession>A0AAC8PW37</accession>
<dbReference type="Proteomes" id="UP000077465">
    <property type="component" value="Chromosome"/>
</dbReference>
<dbReference type="InterPro" id="IPR003669">
    <property type="entry name" value="Thymidylate_synthase_ThyX"/>
</dbReference>
<dbReference type="Gene3D" id="3.30.1360.170">
    <property type="match status" value="1"/>
</dbReference>
<dbReference type="GO" id="GO:0050660">
    <property type="term" value="F:flavin adenine dinucleotide binding"/>
    <property type="evidence" value="ECO:0007669"/>
    <property type="project" value="InterPro"/>
</dbReference>
<protein>
    <recommendedName>
        <fullName evidence="3">Thymidylate synthase</fullName>
    </recommendedName>
</protein>
<evidence type="ECO:0000313" key="1">
    <source>
        <dbReference type="EMBL" id="AKG07816.1"/>
    </source>
</evidence>
<dbReference type="PROSITE" id="PS51331">
    <property type="entry name" value="THYX"/>
    <property type="match status" value="1"/>
</dbReference>
<dbReference type="EMBL" id="CP011376">
    <property type="protein sequence ID" value="AKG07816.1"/>
    <property type="molecule type" value="Genomic_DNA"/>
</dbReference>
<dbReference type="SUPFAM" id="SSF69796">
    <property type="entry name" value="Thymidylate synthase-complementing protein Thy1"/>
    <property type="match status" value="1"/>
</dbReference>
<name>A0AAC8PW37_9GAMM</name>
<dbReference type="AlphaFoldDB" id="A0AAC8PW37"/>
<evidence type="ECO:0008006" key="3">
    <source>
        <dbReference type="Google" id="ProtNLM"/>
    </source>
</evidence>
<dbReference type="InterPro" id="IPR036098">
    <property type="entry name" value="Thymidylate_synthase_ThyX_sf"/>
</dbReference>
<evidence type="ECO:0000313" key="2">
    <source>
        <dbReference type="Proteomes" id="UP000077465"/>
    </source>
</evidence>
<dbReference type="RefSeq" id="WP_046699276.1">
    <property type="nucleotide sequence ID" value="NZ_CP011376.1"/>
</dbReference>
<reference evidence="1 2" key="1">
    <citation type="submission" date="2015-05" db="EMBL/GenBank/DDBJ databases">
        <authorList>
            <person name="Dickey A."/>
            <person name="Clawson M."/>
            <person name="Bono J."/>
            <person name="Loy J.D."/>
        </authorList>
    </citation>
    <scope>NUCLEOTIDE SEQUENCE [LARGE SCALE GENOMIC DNA]</scope>
    <source>
        <strain evidence="1 2">22581</strain>
    </source>
</reference>
<dbReference type="GO" id="GO:0006231">
    <property type="term" value="P:dTMP biosynthetic process"/>
    <property type="evidence" value="ECO:0007669"/>
    <property type="project" value="InterPro"/>
</dbReference>